<dbReference type="InterPro" id="IPR006059">
    <property type="entry name" value="SBP"/>
</dbReference>
<feature type="chain" id="PRO_5003329958" evidence="3">
    <location>
        <begin position="26"/>
        <end position="440"/>
    </location>
</feature>
<dbReference type="HOGENOM" id="CLU_031285_12_3_12"/>
<organism evidence="4 5">
    <name type="scientific">Treponema primitia (strain ATCC BAA-887 / DSM 12427 / ZAS-2)</name>
    <dbReference type="NCBI Taxonomy" id="545694"/>
    <lineage>
        <taxon>Bacteria</taxon>
        <taxon>Pseudomonadati</taxon>
        <taxon>Spirochaetota</taxon>
        <taxon>Spirochaetia</taxon>
        <taxon>Spirochaetales</taxon>
        <taxon>Treponemataceae</taxon>
        <taxon>Treponema</taxon>
    </lineage>
</organism>
<dbReference type="Gene3D" id="3.40.190.10">
    <property type="entry name" value="Periplasmic binding protein-like II"/>
    <property type="match status" value="1"/>
</dbReference>
<evidence type="ECO:0000313" key="4">
    <source>
        <dbReference type="EMBL" id="AEF83568.1"/>
    </source>
</evidence>
<comment type="subcellular location">
    <subcellularLocation>
        <location evidence="1">Periplasm</location>
    </subcellularLocation>
</comment>
<reference evidence="4 5" key="2">
    <citation type="journal article" date="2011" name="ISME J.">
        <title>RNA-seq reveals cooperative metabolic interactions between two termite-gut spirochete species in co-culture.</title>
        <authorList>
            <person name="Rosenthal A.Z."/>
            <person name="Matson E.G."/>
            <person name="Eldar A."/>
            <person name="Leadbetter J.R."/>
        </authorList>
    </citation>
    <scope>NUCLEOTIDE SEQUENCE [LARGE SCALE GENOMIC DNA]</scope>
    <source>
        <strain evidence="5">ATCC BAA-887 / DSM 12427 / ZAS-2</strain>
    </source>
</reference>
<evidence type="ECO:0000256" key="2">
    <source>
        <dbReference type="ARBA" id="ARBA00008520"/>
    </source>
</evidence>
<dbReference type="SUPFAM" id="SSF53850">
    <property type="entry name" value="Periplasmic binding protein-like II"/>
    <property type="match status" value="1"/>
</dbReference>
<dbReference type="InterPro" id="IPR050490">
    <property type="entry name" value="Bact_solute-bd_prot1"/>
</dbReference>
<evidence type="ECO:0000256" key="3">
    <source>
        <dbReference type="SAM" id="SignalP"/>
    </source>
</evidence>
<feature type="signal peptide" evidence="3">
    <location>
        <begin position="1"/>
        <end position="25"/>
    </location>
</feature>
<dbReference type="OrthoDB" id="9763054at2"/>
<reference evidence="5" key="1">
    <citation type="submission" date="2009-12" db="EMBL/GenBank/DDBJ databases">
        <title>Complete sequence of Treponema primitia strain ZAS-2.</title>
        <authorList>
            <person name="Tetu S.G."/>
            <person name="Matson E."/>
            <person name="Ren Q."/>
            <person name="Seshadri R."/>
            <person name="Elbourne L."/>
            <person name="Hassan K.A."/>
            <person name="Durkin A."/>
            <person name="Radune D."/>
            <person name="Mohamoud Y."/>
            <person name="Shay R."/>
            <person name="Jin S."/>
            <person name="Zhang X."/>
            <person name="Lucey K."/>
            <person name="Ballor N.R."/>
            <person name="Ottesen E."/>
            <person name="Rosenthal R."/>
            <person name="Allen A."/>
            <person name="Leadbetter J.R."/>
            <person name="Paulsen I.T."/>
        </authorList>
    </citation>
    <scope>NUCLEOTIDE SEQUENCE [LARGE SCALE GENOMIC DNA]</scope>
    <source>
        <strain evidence="5">ATCC BAA-887 / DSM 12427 / ZAS-2</strain>
    </source>
</reference>
<keyword evidence="3" id="KW-0732">Signal</keyword>
<dbReference type="PROSITE" id="PS51257">
    <property type="entry name" value="PROKAR_LIPOPROTEIN"/>
    <property type="match status" value="1"/>
</dbReference>
<accession>F5YLM6</accession>
<dbReference type="Proteomes" id="UP000009223">
    <property type="component" value="Chromosome"/>
</dbReference>
<dbReference type="Pfam" id="PF13416">
    <property type="entry name" value="SBP_bac_8"/>
    <property type="match status" value="1"/>
</dbReference>
<dbReference type="GO" id="GO:0042597">
    <property type="term" value="C:periplasmic space"/>
    <property type="evidence" value="ECO:0007669"/>
    <property type="project" value="UniProtKB-SubCell"/>
</dbReference>
<proteinExistence type="inferred from homology"/>
<dbReference type="AlphaFoldDB" id="F5YLM6"/>
<dbReference type="PANTHER" id="PTHR43649">
    <property type="entry name" value="ARABINOSE-BINDING PROTEIN-RELATED"/>
    <property type="match status" value="1"/>
</dbReference>
<gene>
    <name evidence="4" type="ordered locus">TREPR_0220</name>
</gene>
<dbReference type="RefSeq" id="WP_015706262.1">
    <property type="nucleotide sequence ID" value="NC_015578.1"/>
</dbReference>
<sequence length="440" mass="48461">MKRNKGFRYLPILVLAVLVSGCAKKNTAPSVYLLNFKAEIQTQWEEVAAQFTAETGIPMKVVTAASGGYEQTLRSEIAKSAPPTVFNINGPVGYKTWASYCADLKDSRLYSWLLDKSMAVSSGDGVYGIPYAVETYGIIYNDAILRKYFALPNKAVNVSSAGEIKNFATLKAVVEDMTKNRAALGIGGVFASTSFSPGEDWRWQTHLANLPIYYEYKAKGVGDLEKIDLTYTKDYQNIFDLYINNSVTDRKMIGSKTVGDSMSEFALGKVAMVQNGNWGWGQIANEAGNVVRPEDVKFLPIYTGVSGEETQGLCTGTENFICVNARASQADQEASLKLLEWLFNTPAGKKNVIEKLGFVAPFSTFGPTERPADPLVAEMFRYLDNPGLNSVAWNFPTFPSQEFKNELGADLYQYALGNKSWDDLTKKTIASWASEKAAIQ</sequence>
<protein>
    <submittedName>
        <fullName evidence="4">Maltose-binding protein</fullName>
    </submittedName>
</protein>
<dbReference type="EMBL" id="CP001843">
    <property type="protein sequence ID" value="AEF83568.1"/>
    <property type="molecule type" value="Genomic_DNA"/>
</dbReference>
<evidence type="ECO:0000256" key="1">
    <source>
        <dbReference type="ARBA" id="ARBA00004418"/>
    </source>
</evidence>
<dbReference type="KEGG" id="tpi:TREPR_0220"/>
<keyword evidence="5" id="KW-1185">Reference proteome</keyword>
<dbReference type="eggNOG" id="COG1653">
    <property type="taxonomic scope" value="Bacteria"/>
</dbReference>
<evidence type="ECO:0000313" key="5">
    <source>
        <dbReference type="Proteomes" id="UP000009223"/>
    </source>
</evidence>
<name>F5YLM6_TREPZ</name>
<comment type="similarity">
    <text evidence="2">Belongs to the bacterial solute-binding protein 1 family.</text>
</comment>
<dbReference type="STRING" id="545694.TREPR_0220"/>